<protein>
    <submittedName>
        <fullName evidence="1">Uncharacterized protein</fullName>
    </submittedName>
</protein>
<comment type="caution">
    <text evidence="1">The sequence shown here is derived from an EMBL/GenBank/DDBJ whole genome shotgun (WGS) entry which is preliminary data.</text>
</comment>
<dbReference type="EMBL" id="CM034401">
    <property type="protein sequence ID" value="KAJ0175511.1"/>
    <property type="molecule type" value="Genomic_DNA"/>
</dbReference>
<organism evidence="1 2">
    <name type="scientific">Dendrolimus kikuchii</name>
    <dbReference type="NCBI Taxonomy" id="765133"/>
    <lineage>
        <taxon>Eukaryota</taxon>
        <taxon>Metazoa</taxon>
        <taxon>Ecdysozoa</taxon>
        <taxon>Arthropoda</taxon>
        <taxon>Hexapoda</taxon>
        <taxon>Insecta</taxon>
        <taxon>Pterygota</taxon>
        <taxon>Neoptera</taxon>
        <taxon>Endopterygota</taxon>
        <taxon>Lepidoptera</taxon>
        <taxon>Glossata</taxon>
        <taxon>Ditrysia</taxon>
        <taxon>Bombycoidea</taxon>
        <taxon>Lasiocampidae</taxon>
        <taxon>Dendrolimus</taxon>
    </lineage>
</organism>
<evidence type="ECO:0000313" key="2">
    <source>
        <dbReference type="Proteomes" id="UP000824533"/>
    </source>
</evidence>
<accession>A0ACC1CVA2</accession>
<proteinExistence type="predicted"/>
<gene>
    <name evidence="1" type="ORF">K1T71_008670</name>
</gene>
<dbReference type="Proteomes" id="UP000824533">
    <property type="component" value="Linkage Group LG15"/>
</dbReference>
<name>A0ACC1CVA2_9NEOP</name>
<sequence length="1196" mass="136313">MISPTEKIKVRNYICEQIRHVTCFECCNYYREPDTAACGHSLCHKCWVGRRKCPFCNSQVDCKTLKHNIPLQIRRENIHALKDAFTQHFNINLDEYLFNNNDLENKDNTENVADWLANSQNHFSAPLSMEPSCTQYESTHKVTTKVQIHETNNNTGDPVKKVYKAVSQHDWDVIDEMPDVNNDKKRENIIGPKDVEPFNLDDKEYSTENPRRSSRKRKGRNKIVANDESIDDIENINNCNLDTNSKVNKIKEYWNNVKRMKKDLNNPRKRSSKLDVSIENCKHVQEMSSKSNSADNVSLLQTIKGKEDKGEYNPTIEEVKKPCDENQEKNVKVIPVHNKTTNHNISGDAVVLHTESCYKNSSKEMDNNKIDIIIENSEVIQNKTKKLISDIGENTEKDTTNKKVQMRMPFIKKGALCPRQKVENNHKTNISQHISESQTINKDDDIKISIKMGNTITNIVIKKKESDVCMKMMTDQGVQTDLRFQEPSNTTNSAITLQNVSEKNIDLNLEKNQDNVIGIRSKNILNLSEIYSKPKSSSSSTKKHTASAETETVGEVITESVEKELANAVECCKDLEHEEVKDLNSEKHVLEEANVVEPVEISGHDADIFETESVKGAENLVLKHAPSEILMTTMGSKKCREEKYMTKRKERENDSEEQSSVNKKHKYVSEKETRNSQAKFEEINTIRDSDSINYDKLMSQVFANIDEDIECIRNSQNIEHNNKEIKISTNIINDQNPEKGIEKNTKLCQNFENSISFLDSEKHNWDDPKNVEDAVSVLCIDQFTPSTSKPNIMKSQKNNQKYAHEKMAIHDNDDSDRSVVEETPEKNISLPKIKQKTNTSIKQLIDSKTGSLTKNKTTDFSSSVKSVKLVTFEDSTIKNVQNTTIVDKTLQKNSLETPMSIDKFVGAITHRSTPVAKKSLNFDTENVDDPEQTLCSSIDKVAKNTQEKEIMLKAFECTPKVTESVSVKKKYCIAGSCLNGTELIKLKILCKENNWVYVDKYTKDLTHLVVSVDEENMSQRSVKYIRALAASKWIVSYAWVEKCLAEKRVVNEEFFEALDSTGEPGPMRSRTSKRKVFTGFKFFCMPPFSILDEDALKDMLESSGGQVVNSVQQVQVTENTNQPALLLAEPENTQEDRFVYLAMEHSVVPVNYEWVLNCLGSYSLQSIHDLLLCSSALLPPETSKWPSRLLAHDFSF</sequence>
<evidence type="ECO:0000313" key="1">
    <source>
        <dbReference type="EMBL" id="KAJ0175511.1"/>
    </source>
</evidence>
<keyword evidence="2" id="KW-1185">Reference proteome</keyword>
<reference evidence="1 2" key="1">
    <citation type="journal article" date="2021" name="Front. Genet.">
        <title>Chromosome-Level Genome Assembly Reveals Significant Gene Expansion in the Toll and IMD Signaling Pathways of Dendrolimus kikuchii.</title>
        <authorList>
            <person name="Zhou J."/>
            <person name="Wu P."/>
            <person name="Xiong Z."/>
            <person name="Liu N."/>
            <person name="Zhao N."/>
            <person name="Ji M."/>
            <person name="Qiu Y."/>
            <person name="Yang B."/>
        </authorList>
    </citation>
    <scope>NUCLEOTIDE SEQUENCE [LARGE SCALE GENOMIC DNA]</scope>
    <source>
        <strain evidence="1">Ann1</strain>
    </source>
</reference>